<proteinExistence type="predicted"/>
<keyword evidence="3" id="KW-1185">Reference proteome</keyword>
<sequence>MIGKGKSKKTKAIPALEPLLEGTDVTDTNGKKWKLVRLLSHGAKDGKIFNEQNFLQRAAKPASSKWVKQHKMDFIGLPQCIGFGLHANSYRFLVFPNMGHSLQSLMNNQNTLLSEVTVLQLACRLLDILVYIHSNEYIHADINAENVYLVGYNHAFRYCPGGHHVEYREGSRTPNEGAVESISLDCHSGAAPSRRSDLQSLGYCMLYWHTGTLPWTTLSQPEHICLVGQILGSVCLIYFDMYCVTMYVYPSFVSAGEGAFQSFLSAVMALEYNEQPDYNALKSGLSAALNQLGGSVEETLCV</sequence>
<dbReference type="InterPro" id="IPR050235">
    <property type="entry name" value="CK1_Ser-Thr_kinase"/>
</dbReference>
<organism evidence="2 3">
    <name type="scientific">Periophthalmus magnuspinnatus</name>
    <dbReference type="NCBI Taxonomy" id="409849"/>
    <lineage>
        <taxon>Eukaryota</taxon>
        <taxon>Metazoa</taxon>
        <taxon>Chordata</taxon>
        <taxon>Craniata</taxon>
        <taxon>Vertebrata</taxon>
        <taxon>Euteleostomi</taxon>
        <taxon>Actinopterygii</taxon>
        <taxon>Neopterygii</taxon>
        <taxon>Teleostei</taxon>
        <taxon>Neoteleostei</taxon>
        <taxon>Acanthomorphata</taxon>
        <taxon>Gobiaria</taxon>
        <taxon>Gobiiformes</taxon>
        <taxon>Gobioidei</taxon>
        <taxon>Gobiidae</taxon>
        <taxon>Oxudercinae</taxon>
        <taxon>Periophthalmus</taxon>
    </lineage>
</organism>
<dbReference type="Ensembl" id="ENSPMGT00000003308.1">
    <property type="protein sequence ID" value="ENSPMGP00000003118.1"/>
    <property type="gene ID" value="ENSPMGG00000002700.1"/>
</dbReference>
<reference evidence="2" key="2">
    <citation type="submission" date="2025-09" db="UniProtKB">
        <authorList>
            <consortium name="Ensembl"/>
        </authorList>
    </citation>
    <scope>IDENTIFICATION</scope>
</reference>
<name>A0A3B3ZEW8_9GOBI</name>
<accession>A0A3B3ZEW8</accession>
<dbReference type="InterPro" id="IPR011009">
    <property type="entry name" value="Kinase-like_dom_sf"/>
</dbReference>
<dbReference type="STRING" id="409849.ENSPMGP00000003118"/>
<protein>
    <recommendedName>
        <fullName evidence="1">Protein kinase domain-containing protein</fullName>
    </recommendedName>
</protein>
<dbReference type="InterPro" id="IPR000719">
    <property type="entry name" value="Prot_kinase_dom"/>
</dbReference>
<dbReference type="GO" id="GO:0005524">
    <property type="term" value="F:ATP binding"/>
    <property type="evidence" value="ECO:0007669"/>
    <property type="project" value="InterPro"/>
</dbReference>
<evidence type="ECO:0000313" key="3">
    <source>
        <dbReference type="Proteomes" id="UP000261520"/>
    </source>
</evidence>
<dbReference type="AlphaFoldDB" id="A0A3B3ZEW8"/>
<feature type="domain" description="Protein kinase" evidence="1">
    <location>
        <begin position="1"/>
        <end position="289"/>
    </location>
</feature>
<dbReference type="GO" id="GO:0004672">
    <property type="term" value="F:protein kinase activity"/>
    <property type="evidence" value="ECO:0007669"/>
    <property type="project" value="InterPro"/>
</dbReference>
<evidence type="ECO:0000259" key="1">
    <source>
        <dbReference type="PROSITE" id="PS50011"/>
    </source>
</evidence>
<reference evidence="2" key="1">
    <citation type="submission" date="2025-08" db="UniProtKB">
        <authorList>
            <consortium name="Ensembl"/>
        </authorList>
    </citation>
    <scope>IDENTIFICATION</scope>
</reference>
<dbReference type="Proteomes" id="UP000261520">
    <property type="component" value="Unplaced"/>
</dbReference>
<dbReference type="PANTHER" id="PTHR11909">
    <property type="entry name" value="CASEIN KINASE-RELATED"/>
    <property type="match status" value="1"/>
</dbReference>
<evidence type="ECO:0000313" key="2">
    <source>
        <dbReference type="Ensembl" id="ENSPMGP00000003118.1"/>
    </source>
</evidence>
<dbReference type="PROSITE" id="PS50011">
    <property type="entry name" value="PROTEIN_KINASE_DOM"/>
    <property type="match status" value="1"/>
</dbReference>
<dbReference type="Gene3D" id="1.10.510.10">
    <property type="entry name" value="Transferase(Phosphotransferase) domain 1"/>
    <property type="match status" value="1"/>
</dbReference>
<dbReference type="SUPFAM" id="SSF56112">
    <property type="entry name" value="Protein kinase-like (PK-like)"/>
    <property type="match status" value="1"/>
</dbReference>